<reference evidence="2" key="1">
    <citation type="submission" date="2022-09" db="EMBL/GenBank/DDBJ databases">
        <title>Comparative genomics and taxonomic characterization of three novel marine species of genus Reichenbachiella exhibiting antioxidant and polysaccharide degradation activities.</title>
        <authorList>
            <person name="Muhammad N."/>
            <person name="Lee Y.-J."/>
            <person name="Ko J."/>
            <person name="Kim S.-G."/>
        </authorList>
    </citation>
    <scope>NUCLEOTIDE SEQUENCE</scope>
    <source>
        <strain evidence="2">BKB1-1</strain>
    </source>
</reference>
<evidence type="ECO:0000313" key="2">
    <source>
        <dbReference type="EMBL" id="UXP32015.1"/>
    </source>
</evidence>
<dbReference type="Pfam" id="PF16410">
    <property type="entry name" value="DUF5018"/>
    <property type="match status" value="1"/>
</dbReference>
<dbReference type="InterPro" id="IPR032186">
    <property type="entry name" value="DUF5018"/>
</dbReference>
<evidence type="ECO:0000313" key="3">
    <source>
        <dbReference type="Proteomes" id="UP001065174"/>
    </source>
</evidence>
<feature type="domain" description="DUF5018" evidence="1">
    <location>
        <begin position="30"/>
        <end position="115"/>
    </location>
</feature>
<name>A0ABY6CNC3_9BACT</name>
<gene>
    <name evidence="2" type="ORF">N6H18_16860</name>
</gene>
<dbReference type="PROSITE" id="PS51257">
    <property type="entry name" value="PROKAR_LIPOPROTEIN"/>
    <property type="match status" value="1"/>
</dbReference>
<dbReference type="SUPFAM" id="SSF81296">
    <property type="entry name" value="E set domains"/>
    <property type="match status" value="1"/>
</dbReference>
<dbReference type="Proteomes" id="UP001065174">
    <property type="component" value="Chromosome"/>
</dbReference>
<dbReference type="RefSeq" id="WP_262309454.1">
    <property type="nucleotide sequence ID" value="NZ_CP106679.1"/>
</dbReference>
<organism evidence="2 3">
    <name type="scientific">Reichenbachiella agarivorans</name>
    <dbReference type="NCBI Taxonomy" id="2979464"/>
    <lineage>
        <taxon>Bacteria</taxon>
        <taxon>Pseudomonadati</taxon>
        <taxon>Bacteroidota</taxon>
        <taxon>Cytophagia</taxon>
        <taxon>Cytophagales</taxon>
        <taxon>Reichenbachiellaceae</taxon>
        <taxon>Reichenbachiella</taxon>
    </lineage>
</organism>
<sequence>MKKILYRFSIVLLSTILIVSCGKDDDPVDEKSSAKSITAFSVSTVSAEIVESNRTISISLPYGTDITALTPTIAVSPEALVSPESGVVQDFTDPVLYEVTAEDGSQQTYTVTASVEASEGNEILSFDLNELSPAVIGEVDLVNNTVVIIVPKGTDLTQIVPTISISDEATVSPESGVATNFSEEVTYTVTSQSGDKAEYSVMVSFEKNDENAITEFKFEEFTPDLVGEIDQEAKTVSVTIPWDAEFDFDYDIFSLIPTVVVSEGATVDPASGVSANFNYERTFNVTAENGDVQLYTINVERETAPEATIDALTVTEYSIGDFITISGENFTKDCRVILGATTTSSIVSDITSTSFKIEITSFNFSVGDVVLKVKVRDQEFVLGTISILPPAPSINQFVESTSDGNKILRLIGTNFVNGKNEVYFVSGANEELANIKSESLTSVYVVIPPFIETGDYQIKVVSLGGTFTSSATVSVTQSVSIEPVITGVNKTTIGNGETLEIYGKNFKNVGGGVTIGWLDGNGPTKNLTGIVVSSEKIEVVINRTTLSSNLAYEFYLQWPGLEYSENFFYNIKVIN</sequence>
<dbReference type="InterPro" id="IPR013783">
    <property type="entry name" value="Ig-like_fold"/>
</dbReference>
<dbReference type="EMBL" id="CP106679">
    <property type="protein sequence ID" value="UXP32015.1"/>
    <property type="molecule type" value="Genomic_DNA"/>
</dbReference>
<dbReference type="Gene3D" id="2.60.40.10">
    <property type="entry name" value="Immunoglobulins"/>
    <property type="match status" value="2"/>
</dbReference>
<evidence type="ECO:0000259" key="1">
    <source>
        <dbReference type="Pfam" id="PF16410"/>
    </source>
</evidence>
<proteinExistence type="predicted"/>
<dbReference type="Gene3D" id="2.60.40.2340">
    <property type="match status" value="3"/>
</dbReference>
<protein>
    <submittedName>
        <fullName evidence="2">DUF5018 domain-containing protein</fullName>
    </submittedName>
</protein>
<dbReference type="InterPro" id="IPR014756">
    <property type="entry name" value="Ig_E-set"/>
</dbReference>
<accession>A0ABY6CNC3</accession>
<keyword evidence="3" id="KW-1185">Reference proteome</keyword>